<evidence type="ECO:0000313" key="2">
    <source>
        <dbReference type="Proteomes" id="UP000824782"/>
    </source>
</evidence>
<name>A0AAV7A9L9_ENGPU</name>
<organism evidence="1 2">
    <name type="scientific">Engystomops pustulosus</name>
    <name type="common">Tungara frog</name>
    <name type="synonym">Physalaemus pustulosus</name>
    <dbReference type="NCBI Taxonomy" id="76066"/>
    <lineage>
        <taxon>Eukaryota</taxon>
        <taxon>Metazoa</taxon>
        <taxon>Chordata</taxon>
        <taxon>Craniata</taxon>
        <taxon>Vertebrata</taxon>
        <taxon>Euteleostomi</taxon>
        <taxon>Amphibia</taxon>
        <taxon>Batrachia</taxon>
        <taxon>Anura</taxon>
        <taxon>Neobatrachia</taxon>
        <taxon>Hyloidea</taxon>
        <taxon>Leptodactylidae</taxon>
        <taxon>Leiuperinae</taxon>
        <taxon>Engystomops</taxon>
    </lineage>
</organism>
<dbReference type="Proteomes" id="UP000824782">
    <property type="component" value="Unassembled WGS sequence"/>
</dbReference>
<sequence>MRFIFCDFPSLFQRFPIKYAPLNSIFLIINLITRILDRFYKNLIRAPCLYPLRLQ</sequence>
<keyword evidence="2" id="KW-1185">Reference proteome</keyword>
<accession>A0AAV7A9L9</accession>
<evidence type="ECO:0000313" key="1">
    <source>
        <dbReference type="EMBL" id="KAG8555383.1"/>
    </source>
</evidence>
<reference evidence="1" key="1">
    <citation type="thesis" date="2020" institute="ProQuest LLC" country="789 East Eisenhower Parkway, Ann Arbor, MI, USA">
        <title>Comparative Genomics and Chromosome Evolution.</title>
        <authorList>
            <person name="Mudd A.B."/>
        </authorList>
    </citation>
    <scope>NUCLEOTIDE SEQUENCE</scope>
    <source>
        <strain evidence="1">237g6f4</strain>
        <tissue evidence="1">Blood</tissue>
    </source>
</reference>
<comment type="caution">
    <text evidence="1">The sequence shown here is derived from an EMBL/GenBank/DDBJ whole genome shotgun (WGS) entry which is preliminary data.</text>
</comment>
<gene>
    <name evidence="1" type="ORF">GDO81_017683</name>
</gene>
<dbReference type="AlphaFoldDB" id="A0AAV7A9L9"/>
<dbReference type="EMBL" id="WNYA01000009">
    <property type="protein sequence ID" value="KAG8555383.1"/>
    <property type="molecule type" value="Genomic_DNA"/>
</dbReference>
<proteinExistence type="predicted"/>
<protein>
    <submittedName>
        <fullName evidence="1">Uncharacterized protein</fullName>
    </submittedName>
</protein>